<evidence type="ECO:0008006" key="5">
    <source>
        <dbReference type="Google" id="ProtNLM"/>
    </source>
</evidence>
<sequence length="368" mass="37307">MSLRKQWSFLGTSAACALGLCVVLSAACRAEENNNPSGGDGGSGAQGPAGPGPGGAGGTGGAGGAGGAGGSGGGATCDGKEVTIEQITNSKASGAVGKGTPVKVKGAVAMSHKFLVSQSNAGNCLWGVFVSAPGLAETKEYSGVMVLSYGVPASIPPGGNKAYCPKLSNYFEGEPLPGDAIPDDVKPGDVLDITGVADSFLLAACANEMNGSKVPQTQIAFTCAVERTGTAPVPAPHAFTDAAEVAKLGSPTDADFHVRWGGVKVRVSNVKPVPQPNPAPMGMGEVVVGDFGVIKLQDSNVEVGDKIYYRGYEQNDCYAAPVFADVNMTFNAIDGFSYLSYCTWGLQPNAKCTDFDPKSEDCGSLTCQ</sequence>
<accession>A0A9X3X6G1</accession>
<evidence type="ECO:0000256" key="2">
    <source>
        <dbReference type="SAM" id="SignalP"/>
    </source>
</evidence>
<feature type="chain" id="PRO_5040883749" description="Secreted protein" evidence="2">
    <location>
        <begin position="27"/>
        <end position="368"/>
    </location>
</feature>
<evidence type="ECO:0000256" key="1">
    <source>
        <dbReference type="SAM" id="MobiDB-lite"/>
    </source>
</evidence>
<evidence type="ECO:0000313" key="3">
    <source>
        <dbReference type="EMBL" id="MDC3983665.1"/>
    </source>
</evidence>
<keyword evidence="2" id="KW-0732">Signal</keyword>
<dbReference type="Proteomes" id="UP001151081">
    <property type="component" value="Unassembled WGS sequence"/>
</dbReference>
<dbReference type="AlphaFoldDB" id="A0A9X3X6G1"/>
<evidence type="ECO:0000313" key="4">
    <source>
        <dbReference type="Proteomes" id="UP001151081"/>
    </source>
</evidence>
<gene>
    <name evidence="3" type="ORF">KEG57_24365</name>
</gene>
<dbReference type="RefSeq" id="WP_272423356.1">
    <property type="nucleotide sequence ID" value="NZ_JAGTJJ010000015.1"/>
</dbReference>
<protein>
    <recommendedName>
        <fullName evidence="5">Secreted protein</fullName>
    </recommendedName>
</protein>
<proteinExistence type="predicted"/>
<dbReference type="EMBL" id="JAGTJJ010000015">
    <property type="protein sequence ID" value="MDC3983665.1"/>
    <property type="molecule type" value="Genomic_DNA"/>
</dbReference>
<comment type="caution">
    <text evidence="3">The sequence shown here is derived from an EMBL/GenBank/DDBJ whole genome shotgun (WGS) entry which is preliminary data.</text>
</comment>
<keyword evidence="4" id="KW-1185">Reference proteome</keyword>
<feature type="region of interest" description="Disordered" evidence="1">
    <location>
        <begin position="34"/>
        <end position="70"/>
    </location>
</feature>
<name>A0A9X3X6G1_9BACT</name>
<feature type="signal peptide" evidence="2">
    <location>
        <begin position="1"/>
        <end position="26"/>
    </location>
</feature>
<organism evidence="3 4">
    <name type="scientific">Polyangium jinanense</name>
    <dbReference type="NCBI Taxonomy" id="2829994"/>
    <lineage>
        <taxon>Bacteria</taxon>
        <taxon>Pseudomonadati</taxon>
        <taxon>Myxococcota</taxon>
        <taxon>Polyangia</taxon>
        <taxon>Polyangiales</taxon>
        <taxon>Polyangiaceae</taxon>
        <taxon>Polyangium</taxon>
    </lineage>
</organism>
<dbReference type="PROSITE" id="PS51257">
    <property type="entry name" value="PROKAR_LIPOPROTEIN"/>
    <property type="match status" value="1"/>
</dbReference>
<reference evidence="3 4" key="1">
    <citation type="submission" date="2021-04" db="EMBL/GenBank/DDBJ databases">
        <title>Genome analysis of Polyangium sp.</title>
        <authorList>
            <person name="Li Y."/>
            <person name="Wang J."/>
        </authorList>
    </citation>
    <scope>NUCLEOTIDE SEQUENCE [LARGE SCALE GENOMIC DNA]</scope>
    <source>
        <strain evidence="3 4">SDU14</strain>
    </source>
</reference>
<feature type="compositionally biased region" description="Gly residues" evidence="1">
    <location>
        <begin position="38"/>
        <end position="70"/>
    </location>
</feature>